<protein>
    <recommendedName>
        <fullName evidence="5">Flp pilus-assembly TadG-like N-terminal domain-containing protein</fullName>
    </recommendedName>
</protein>
<evidence type="ECO:0000313" key="4">
    <source>
        <dbReference type="Proteomes" id="UP001231941"/>
    </source>
</evidence>
<organism evidence="3 4">
    <name type="scientific">Chengkuizengella axinellae</name>
    <dbReference type="NCBI Taxonomy" id="3064388"/>
    <lineage>
        <taxon>Bacteria</taxon>
        <taxon>Bacillati</taxon>
        <taxon>Bacillota</taxon>
        <taxon>Bacilli</taxon>
        <taxon>Bacillales</taxon>
        <taxon>Paenibacillaceae</taxon>
        <taxon>Chengkuizengella</taxon>
    </lineage>
</organism>
<reference evidence="3 4" key="1">
    <citation type="submission" date="2023-08" db="EMBL/GenBank/DDBJ databases">
        <authorList>
            <person name="Park J.-S."/>
        </authorList>
    </citation>
    <scope>NUCLEOTIDE SEQUENCE [LARGE SCALE GENOMIC DNA]</scope>
    <source>
        <strain evidence="3 4">2205SS18-9</strain>
    </source>
</reference>
<feature type="coiled-coil region" evidence="1">
    <location>
        <begin position="232"/>
        <end position="303"/>
    </location>
</feature>
<feature type="transmembrane region" description="Helical" evidence="2">
    <location>
        <begin position="21"/>
        <end position="40"/>
    </location>
</feature>
<dbReference type="RefSeq" id="WP_305991390.1">
    <property type="nucleotide sequence ID" value="NZ_JAVAMP010000002.1"/>
</dbReference>
<evidence type="ECO:0000256" key="1">
    <source>
        <dbReference type="SAM" id="Coils"/>
    </source>
</evidence>
<keyword evidence="1" id="KW-0175">Coiled coil</keyword>
<name>A0ABT9IXP2_9BACL</name>
<gene>
    <name evidence="3" type="ORF">Q5Y73_08280</name>
</gene>
<dbReference type="Proteomes" id="UP001231941">
    <property type="component" value="Unassembled WGS sequence"/>
</dbReference>
<keyword evidence="4" id="KW-1185">Reference proteome</keyword>
<comment type="caution">
    <text evidence="3">The sequence shown here is derived from an EMBL/GenBank/DDBJ whole genome shotgun (WGS) entry which is preliminary data.</text>
</comment>
<dbReference type="Gene3D" id="1.20.5.340">
    <property type="match status" value="1"/>
</dbReference>
<accession>A0ABT9IXP2</accession>
<sequence length="727" mass="83867">MISITGVREFRYVLKSTQGSISIYFMIIFSVVFLFNTVLIDFARIKLADLQAEKLMRSSIRSALSSYDSSLQSYGLYAITSEENAQQIFQDVYVQNLLQNNNDYITNLSTLVLNEDAVQVSSIHTLANENIFEQQILEEMKYRAPIEFVLSVIDPFQSNGLAGDLKNTSSFSKLSKDIEKLIQEREKYLDLTWSQIQLMLGISGTVRSYYHYYDQQYTKINTLAEGIGIKQMDTIRQDLNEMKQDINNYRNKIDNLEEKLEQSATAQEKTNLLSRINKYNQSIKELKKNISDLEGLIDKIIKYSETVLITDLKMEDDYNQLLTVQNAINSYLKKALDVNDKITEKTEKNNILGEEYIVIYDLTYFRKMESEIGTIISLFSGMKSQFDPVELLTGTDYIKRHQNLVDANEQMFQHGVNFYNKQNGIESQRMNINKNLHDQKETQRQKTENQLKQVISLSHSCNGTEQPLYIQLGDFKNKYDLFNEKSQSKMLNKPMNLTDADNVGKQAMSIIDNISASLLSVRDEAFVNEYALSKFNYRTLEKSTELSDPQRHSLHNQEVEYILYGFNNCELNQTSAFSEMFLLRLAIRTMEALSDPEQSIVRLGSPLLSFLWAIAEGSKEAYNDMQKLVAGEEVNLSDKLSKVIHLDYKDYLRVFLFLHSNDSNMMSRMLALIELNTGQNLVLKPVAIEASVETSMRLWFIPNVMELLRHEVRGNQVIMNKTISLSY</sequence>
<proteinExistence type="predicted"/>
<keyword evidence="2" id="KW-0472">Membrane</keyword>
<keyword evidence="2" id="KW-1133">Transmembrane helix</keyword>
<keyword evidence="2" id="KW-0812">Transmembrane</keyword>
<evidence type="ECO:0008006" key="5">
    <source>
        <dbReference type="Google" id="ProtNLM"/>
    </source>
</evidence>
<evidence type="ECO:0000256" key="2">
    <source>
        <dbReference type="SAM" id="Phobius"/>
    </source>
</evidence>
<evidence type="ECO:0000313" key="3">
    <source>
        <dbReference type="EMBL" id="MDP5274100.1"/>
    </source>
</evidence>
<dbReference type="EMBL" id="JAVAMP010000002">
    <property type="protein sequence ID" value="MDP5274100.1"/>
    <property type="molecule type" value="Genomic_DNA"/>
</dbReference>